<keyword evidence="1" id="KW-1133">Transmembrane helix</keyword>
<accession>A0A3D9SG60</accession>
<comment type="caution">
    <text evidence="2">The sequence shown here is derived from an EMBL/GenBank/DDBJ whole genome shotgun (WGS) entry which is preliminary data.</text>
</comment>
<keyword evidence="1" id="KW-0812">Transmembrane</keyword>
<feature type="transmembrane region" description="Helical" evidence="1">
    <location>
        <begin position="65"/>
        <end position="88"/>
    </location>
</feature>
<reference evidence="2 3" key="1">
    <citation type="submission" date="2018-08" db="EMBL/GenBank/DDBJ databases">
        <title>Sequencing the genomes of 1000 actinobacteria strains.</title>
        <authorList>
            <person name="Klenk H.-P."/>
        </authorList>
    </citation>
    <scope>NUCLEOTIDE SEQUENCE [LARGE SCALE GENOMIC DNA]</scope>
    <source>
        <strain evidence="2 3">DSM 43927</strain>
    </source>
</reference>
<sequence length="181" mass="19459">MTAVTCRVAPPGPAPTMGPVPRWAEWAAQATLWCVLPSGIWRILFGLGLPAGFTGSLDPDNASRWWLLYVIALTVVSEAFAFLTIGLVRPWGEVAPRWMPFIGGRAIRPWAAIVPASLGALALTALWTPLLGVGWGSDPDPEMPQGAKAVILWACYVPLVAWGPLLAAVTVAYAIRRRRHG</sequence>
<protein>
    <submittedName>
        <fullName evidence="2">Uncharacterized protein</fullName>
    </submittedName>
</protein>
<gene>
    <name evidence="2" type="ORF">DFJ69_0258</name>
</gene>
<evidence type="ECO:0000313" key="2">
    <source>
        <dbReference type="EMBL" id="REE94889.1"/>
    </source>
</evidence>
<feature type="transmembrane region" description="Helical" evidence="1">
    <location>
        <begin position="32"/>
        <end position="53"/>
    </location>
</feature>
<feature type="transmembrane region" description="Helical" evidence="1">
    <location>
        <begin position="109"/>
        <end position="130"/>
    </location>
</feature>
<name>A0A3D9SG60_9ACTN</name>
<proteinExistence type="predicted"/>
<dbReference type="Proteomes" id="UP000256661">
    <property type="component" value="Unassembled WGS sequence"/>
</dbReference>
<organism evidence="2 3">
    <name type="scientific">Thermomonospora umbrina</name>
    <dbReference type="NCBI Taxonomy" id="111806"/>
    <lineage>
        <taxon>Bacteria</taxon>
        <taxon>Bacillati</taxon>
        <taxon>Actinomycetota</taxon>
        <taxon>Actinomycetes</taxon>
        <taxon>Streptosporangiales</taxon>
        <taxon>Thermomonosporaceae</taxon>
        <taxon>Thermomonospora</taxon>
    </lineage>
</organism>
<dbReference type="AlphaFoldDB" id="A0A3D9SG60"/>
<keyword evidence="1" id="KW-0472">Membrane</keyword>
<feature type="transmembrane region" description="Helical" evidence="1">
    <location>
        <begin position="150"/>
        <end position="175"/>
    </location>
</feature>
<evidence type="ECO:0000256" key="1">
    <source>
        <dbReference type="SAM" id="Phobius"/>
    </source>
</evidence>
<evidence type="ECO:0000313" key="3">
    <source>
        <dbReference type="Proteomes" id="UP000256661"/>
    </source>
</evidence>
<dbReference type="EMBL" id="QTTT01000001">
    <property type="protein sequence ID" value="REE94889.1"/>
    <property type="molecule type" value="Genomic_DNA"/>
</dbReference>
<keyword evidence="3" id="KW-1185">Reference proteome</keyword>